<dbReference type="PaxDb" id="2903-EOD04463"/>
<organism evidence="2 3">
    <name type="scientific">Emiliania huxleyi (strain CCMP1516)</name>
    <dbReference type="NCBI Taxonomy" id="280463"/>
    <lineage>
        <taxon>Eukaryota</taxon>
        <taxon>Haptista</taxon>
        <taxon>Haptophyta</taxon>
        <taxon>Prymnesiophyceae</taxon>
        <taxon>Isochrysidales</taxon>
        <taxon>Noelaerhabdaceae</taxon>
        <taxon>Emiliania</taxon>
    </lineage>
</organism>
<accession>A0A0D3HZM8</accession>
<dbReference type="eggNOG" id="ENOG502T2R5">
    <property type="taxonomic scope" value="Eukaryota"/>
</dbReference>
<keyword evidence="3" id="KW-1185">Reference proteome</keyword>
<dbReference type="EnsemblProtists" id="EOD04463">
    <property type="protein sequence ID" value="EOD04463"/>
    <property type="gene ID" value="EMIHUDRAFT_121615"/>
</dbReference>
<dbReference type="GeneID" id="17250613"/>
<evidence type="ECO:0008006" key="4">
    <source>
        <dbReference type="Google" id="ProtNLM"/>
    </source>
</evidence>
<dbReference type="RefSeq" id="XP_005788089.1">
    <property type="nucleotide sequence ID" value="XM_005788032.1"/>
</dbReference>
<reference evidence="3" key="1">
    <citation type="journal article" date="2013" name="Nature">
        <title>Pan genome of the phytoplankton Emiliania underpins its global distribution.</title>
        <authorList>
            <person name="Read B.A."/>
            <person name="Kegel J."/>
            <person name="Klute M.J."/>
            <person name="Kuo A."/>
            <person name="Lefebvre S.C."/>
            <person name="Maumus F."/>
            <person name="Mayer C."/>
            <person name="Miller J."/>
            <person name="Monier A."/>
            <person name="Salamov A."/>
            <person name="Young J."/>
            <person name="Aguilar M."/>
            <person name="Claverie J.M."/>
            <person name="Frickenhaus S."/>
            <person name="Gonzalez K."/>
            <person name="Herman E.K."/>
            <person name="Lin Y.C."/>
            <person name="Napier J."/>
            <person name="Ogata H."/>
            <person name="Sarno A.F."/>
            <person name="Shmutz J."/>
            <person name="Schroeder D."/>
            <person name="de Vargas C."/>
            <person name="Verret F."/>
            <person name="von Dassow P."/>
            <person name="Valentin K."/>
            <person name="Van de Peer Y."/>
            <person name="Wheeler G."/>
            <person name="Dacks J.B."/>
            <person name="Delwiche C.F."/>
            <person name="Dyhrman S.T."/>
            <person name="Glockner G."/>
            <person name="John U."/>
            <person name="Richards T."/>
            <person name="Worden A.Z."/>
            <person name="Zhang X."/>
            <person name="Grigoriev I.V."/>
            <person name="Allen A.E."/>
            <person name="Bidle K."/>
            <person name="Borodovsky M."/>
            <person name="Bowler C."/>
            <person name="Brownlee C."/>
            <person name="Cock J.M."/>
            <person name="Elias M."/>
            <person name="Gladyshev V.N."/>
            <person name="Groth M."/>
            <person name="Guda C."/>
            <person name="Hadaegh A."/>
            <person name="Iglesias-Rodriguez M.D."/>
            <person name="Jenkins J."/>
            <person name="Jones B.M."/>
            <person name="Lawson T."/>
            <person name="Leese F."/>
            <person name="Lindquist E."/>
            <person name="Lobanov A."/>
            <person name="Lomsadze A."/>
            <person name="Malik S.B."/>
            <person name="Marsh M.E."/>
            <person name="Mackinder L."/>
            <person name="Mock T."/>
            <person name="Mueller-Roeber B."/>
            <person name="Pagarete A."/>
            <person name="Parker M."/>
            <person name="Probert I."/>
            <person name="Quesneville H."/>
            <person name="Raines C."/>
            <person name="Rensing S.A."/>
            <person name="Riano-Pachon D.M."/>
            <person name="Richier S."/>
            <person name="Rokitta S."/>
            <person name="Shiraiwa Y."/>
            <person name="Soanes D.M."/>
            <person name="van der Giezen M."/>
            <person name="Wahlund T.M."/>
            <person name="Williams B."/>
            <person name="Wilson W."/>
            <person name="Wolfe G."/>
            <person name="Wurch L.L."/>
        </authorList>
    </citation>
    <scope>NUCLEOTIDE SEQUENCE</scope>
</reference>
<dbReference type="KEGG" id="ehx:EMIHUDRAFT_121615"/>
<name>A0A0D3HZM8_EMIH1</name>
<dbReference type="KEGG" id="ehx:EMIHUDRAFT_227445"/>
<sequence length="327" mass="36693">MLQTSLPTVRSELGPTTTLPALFEWRFSPSTHLSASRHPASIYLSPGHGPSSLLSQHIKNGSQRFNHTIVAVGGSDRRLSQAAHFGLHVDVLLRTFRIVYWETIDHVVPGLRPLPTLFTDRYLRDAGPSVAEAMRGASLDDTSKPLWLFASWGRYQPQLDRSPNCRDRQAAVRWLQGMANASWISKGKRSPKEYWPILARHRFALSPSGLGIQSPKTYEALAVLTIPICHRTNLAYAQLAAEGWPIVLVDSWEHVTIANMQRWWASLAHKLRGARSCFADKGRMYRMLVSGETMGSCIQTAEHLHLRPSHDTREGARLAASPGRRRR</sequence>
<evidence type="ECO:0000313" key="3">
    <source>
        <dbReference type="Proteomes" id="UP000013827"/>
    </source>
</evidence>
<evidence type="ECO:0000313" key="2">
    <source>
        <dbReference type="EnsemblProtists" id="EOD04463"/>
    </source>
</evidence>
<evidence type="ECO:0000256" key="1">
    <source>
        <dbReference type="SAM" id="MobiDB-lite"/>
    </source>
</evidence>
<dbReference type="Proteomes" id="UP000013827">
    <property type="component" value="Unassembled WGS sequence"/>
</dbReference>
<proteinExistence type="predicted"/>
<dbReference type="AlphaFoldDB" id="A0A0D3HZM8"/>
<feature type="region of interest" description="Disordered" evidence="1">
    <location>
        <begin position="308"/>
        <end position="327"/>
    </location>
</feature>
<dbReference type="RefSeq" id="XP_005756892.1">
    <property type="nucleotide sequence ID" value="XM_005756835.1"/>
</dbReference>
<dbReference type="HOGENOM" id="CLU_851089_0_0_1"/>
<protein>
    <recommendedName>
        <fullName evidence="4">Exostosin GT47 domain-containing protein</fullName>
    </recommendedName>
</protein>
<reference evidence="2" key="2">
    <citation type="submission" date="2024-10" db="UniProtKB">
        <authorList>
            <consortium name="EnsemblProtists"/>
        </authorList>
    </citation>
    <scope>IDENTIFICATION</scope>
</reference>
<dbReference type="GeneID" id="17280931"/>
<dbReference type="EnsemblProtists" id="EOD35660">
    <property type="protein sequence ID" value="EOD35660"/>
    <property type="gene ID" value="EMIHUDRAFT_227445"/>
</dbReference>